<feature type="compositionally biased region" description="Acidic residues" evidence="4">
    <location>
        <begin position="1087"/>
        <end position="1096"/>
    </location>
</feature>
<feature type="region of interest" description="Disordered" evidence="4">
    <location>
        <begin position="1087"/>
        <end position="1120"/>
    </location>
</feature>
<dbReference type="AlphaFoldDB" id="A0A835BEZ6"/>
<proteinExistence type="predicted"/>
<dbReference type="GO" id="GO:0003712">
    <property type="term" value="F:transcription coregulator activity"/>
    <property type="evidence" value="ECO:0007669"/>
    <property type="project" value="TreeGrafter"/>
</dbReference>
<feature type="compositionally biased region" description="Polar residues" evidence="4">
    <location>
        <begin position="55"/>
        <end position="64"/>
    </location>
</feature>
<accession>A0A835BEZ6</accession>
<feature type="compositionally biased region" description="Acidic residues" evidence="4">
    <location>
        <begin position="1104"/>
        <end position="1115"/>
    </location>
</feature>
<feature type="compositionally biased region" description="Low complexity" evidence="4">
    <location>
        <begin position="33"/>
        <end position="46"/>
    </location>
</feature>
<evidence type="ECO:0000256" key="2">
    <source>
        <dbReference type="ARBA" id="ARBA00023163"/>
    </source>
</evidence>
<dbReference type="OrthoDB" id="49309at2759"/>
<dbReference type="EMBL" id="JACEFO010001866">
    <property type="protein sequence ID" value="KAF8697962.1"/>
    <property type="molecule type" value="Genomic_DNA"/>
</dbReference>
<feature type="compositionally biased region" description="Basic and acidic residues" evidence="4">
    <location>
        <begin position="230"/>
        <end position="249"/>
    </location>
</feature>
<organism evidence="5 6">
    <name type="scientific">Digitaria exilis</name>
    <dbReference type="NCBI Taxonomy" id="1010633"/>
    <lineage>
        <taxon>Eukaryota</taxon>
        <taxon>Viridiplantae</taxon>
        <taxon>Streptophyta</taxon>
        <taxon>Embryophyta</taxon>
        <taxon>Tracheophyta</taxon>
        <taxon>Spermatophyta</taxon>
        <taxon>Magnoliopsida</taxon>
        <taxon>Liliopsida</taxon>
        <taxon>Poales</taxon>
        <taxon>Poaceae</taxon>
        <taxon>PACMAD clade</taxon>
        <taxon>Panicoideae</taxon>
        <taxon>Panicodae</taxon>
        <taxon>Paniceae</taxon>
        <taxon>Anthephorinae</taxon>
        <taxon>Digitaria</taxon>
    </lineage>
</organism>
<feature type="region of interest" description="Disordered" evidence="4">
    <location>
        <begin position="224"/>
        <end position="272"/>
    </location>
</feature>
<comment type="caution">
    <text evidence="5">The sequence shown here is derived from an EMBL/GenBank/DDBJ whole genome shotgun (WGS) entry which is preliminary data.</text>
</comment>
<protein>
    <recommendedName>
        <fullName evidence="7">Homeodomain-like superfamily protein</fullName>
    </recommendedName>
</protein>
<dbReference type="GO" id="GO:0005634">
    <property type="term" value="C:nucleus"/>
    <property type="evidence" value="ECO:0007669"/>
    <property type="project" value="TreeGrafter"/>
</dbReference>
<dbReference type="Proteomes" id="UP000636709">
    <property type="component" value="Unassembled WGS sequence"/>
</dbReference>
<dbReference type="GO" id="GO:0006355">
    <property type="term" value="P:regulation of DNA-templated transcription"/>
    <property type="evidence" value="ECO:0007669"/>
    <property type="project" value="TreeGrafter"/>
</dbReference>
<keyword evidence="2" id="KW-0804">Transcription</keyword>
<feature type="region of interest" description="Disordered" evidence="4">
    <location>
        <begin position="997"/>
        <end position="1017"/>
    </location>
</feature>
<evidence type="ECO:0008006" key="7">
    <source>
        <dbReference type="Google" id="ProtNLM"/>
    </source>
</evidence>
<feature type="region of interest" description="Disordered" evidence="4">
    <location>
        <begin position="1135"/>
        <end position="1234"/>
    </location>
</feature>
<evidence type="ECO:0000256" key="3">
    <source>
        <dbReference type="ARBA" id="ARBA00023242"/>
    </source>
</evidence>
<evidence type="ECO:0000256" key="1">
    <source>
        <dbReference type="ARBA" id="ARBA00023015"/>
    </source>
</evidence>
<name>A0A835BEZ6_9POAL</name>
<evidence type="ECO:0000313" key="6">
    <source>
        <dbReference type="Proteomes" id="UP000636709"/>
    </source>
</evidence>
<keyword evidence="3" id="KW-0539">Nucleus</keyword>
<dbReference type="InterPro" id="IPR052435">
    <property type="entry name" value="YY1-Transcr_Regul"/>
</dbReference>
<sequence length="1234" mass="137869">MSGCRNSYCRKLNMEVDDDVEEEDMDFNPFLREGSPSETSSSLTSEAECEEHSSVNRPSSETYLQDNVINKNTSDGTLPQNILTSKDAVKELFPEKTPTQINPGNDEGRLNGSEKEVLPSEATCSPTVQNPHQLFLEASEEDAICRRTRARYSLANYSLEELETFLQESDDDGDIQNVDEEGEYRKFLASVLSGVGDDTQGCQGDENLDEDDNDADFELEIEEALESDGDEHAENYDDRNGRKEKDGRRPQTRKRQPFTELPGAGSYSHDSNKTHLKPILPYVPTAGVTPAHAFGWQYPTQNVVFPSSLVSVTCAPITCGFTDQQLGQLHVLIYEHVQLLIQTFSLCVLDPSKQDVANNVKKLIVELVGSRDQALARIAPHRHIFFEPQHLSSSHVSSENSECQWMPLIKSPVISILDVAPLQFTLDYLSDVATAVIKHRKSHVDGTADRNRRKEPLFPSPVINSCKEASNIAQDRSTGQLQQKKTLAATLLESTKKETVALVPADIARLAQRFFSLFNFGLFPHKPPPAAMANRVLFTDAEDRLLALGIQEYNNDWGAIQKRFLPCKTKHQIFVRQKNRSSSKAPDNPVKEVRRMKTSPLTVEEKECIQEGLRVFKNDWTSVWRFVVPHRDPSLLQRQWRVASGVQKSYTKSDAEKEKRRTYEAKRRKLKALMPNSRVVHGQEADNNTSEDVENDDDSYVNEAFLEDTDSRSINMMPCQQPLPRNAGKSMTMQSGTGLDEECGATGDYVEAQKGSGTKLDVTTSYIPFMYCPSDGPSFVRAPSATAPVVSCGSLDQLQASQMSKEKGSRVVKLAPDLPPVNLPPSVRVLSQVAFHPNSTHYHGTSDNTAKDMYPVPPLTFTESAYRQLNLFPDHRANSRLQQNGIPNENTTEDGAEQDLQMHPLLFQYPRDVVSSYSHPVQNLINQSRKYDLFPFEKIQVEGSNNQNTGPTENGTINANTIDFHPLLQRTEVEVHGEVSEDDYHHSVNQSECNMRQAPVDDQSIPGQASTSPSGRETSIDLNIHLFSPAEIKDSNDFRGAFGKSNDQDEVSKKDKAGVPELEVVNSCPHHCIQESNEESMQGIVMEQEELSDSEEDSQHVEFECEEMDDSEEEQVQGPEACPVQNKGISASVISGEFHVSNDQSQMQHASVQMNKQESSSMQKLQISSRPPRPKLKPETAKRTGSRANQRPSSSRTTETSRSKTKSSKQTQGQSSAECKPNDTRRARKTPAPR</sequence>
<dbReference type="InterPro" id="IPR009057">
    <property type="entry name" value="Homeodomain-like_sf"/>
</dbReference>
<feature type="compositionally biased region" description="Low complexity" evidence="4">
    <location>
        <begin position="1191"/>
        <end position="1200"/>
    </location>
</feature>
<evidence type="ECO:0000256" key="4">
    <source>
        <dbReference type="SAM" id="MobiDB-lite"/>
    </source>
</evidence>
<reference evidence="5" key="1">
    <citation type="submission" date="2020-07" db="EMBL/GenBank/DDBJ databases">
        <title>Genome sequence and genetic diversity analysis of an under-domesticated orphan crop, white fonio (Digitaria exilis).</title>
        <authorList>
            <person name="Bennetzen J.L."/>
            <person name="Chen S."/>
            <person name="Ma X."/>
            <person name="Wang X."/>
            <person name="Yssel A.E.J."/>
            <person name="Chaluvadi S.R."/>
            <person name="Johnson M."/>
            <person name="Gangashetty P."/>
            <person name="Hamidou F."/>
            <person name="Sanogo M.D."/>
            <person name="Zwaenepoel A."/>
            <person name="Wallace J."/>
            <person name="Van De Peer Y."/>
            <person name="Van Deynze A."/>
        </authorList>
    </citation>
    <scope>NUCLEOTIDE SEQUENCE</scope>
    <source>
        <tissue evidence="5">Leaves</tissue>
    </source>
</reference>
<dbReference type="SUPFAM" id="SSF46689">
    <property type="entry name" value="Homeodomain-like"/>
    <property type="match status" value="1"/>
</dbReference>
<keyword evidence="6" id="KW-1185">Reference proteome</keyword>
<feature type="compositionally biased region" description="Polar residues" evidence="4">
    <location>
        <begin position="1141"/>
        <end position="1169"/>
    </location>
</feature>
<dbReference type="PANTHER" id="PTHR16088">
    <property type="entry name" value="YY1 ASSOCIATED PROTEIN-RELATED"/>
    <property type="match status" value="1"/>
</dbReference>
<feature type="compositionally biased region" description="Polar residues" evidence="4">
    <location>
        <begin position="1005"/>
        <end position="1017"/>
    </location>
</feature>
<feature type="compositionally biased region" description="Acidic residues" evidence="4">
    <location>
        <begin position="15"/>
        <end position="26"/>
    </location>
</feature>
<evidence type="ECO:0000313" key="5">
    <source>
        <dbReference type="EMBL" id="KAF8697962.1"/>
    </source>
</evidence>
<keyword evidence="1" id="KW-0805">Transcription regulation</keyword>
<gene>
    <name evidence="5" type="ORF">HU200_035462</name>
</gene>
<feature type="region of interest" description="Disordered" evidence="4">
    <location>
        <begin position="1034"/>
        <end position="1054"/>
    </location>
</feature>
<dbReference type="PANTHER" id="PTHR16088:SF3">
    <property type="entry name" value="GON-4-LIKE PROTEIN"/>
    <property type="match status" value="1"/>
</dbReference>
<feature type="region of interest" description="Disordered" evidence="4">
    <location>
        <begin position="14"/>
        <end position="64"/>
    </location>
</feature>